<proteinExistence type="predicted"/>
<accession>A0AAV2LXX4</accession>
<feature type="compositionally biased region" description="Polar residues" evidence="1">
    <location>
        <begin position="288"/>
        <end position="306"/>
    </location>
</feature>
<dbReference type="AlphaFoldDB" id="A0AAV2LXX4"/>
<evidence type="ECO:0000313" key="3">
    <source>
        <dbReference type="Proteomes" id="UP001497482"/>
    </source>
</evidence>
<gene>
    <name evidence="2" type="ORF">KC01_LOCUS33217</name>
</gene>
<reference evidence="2 3" key="1">
    <citation type="submission" date="2024-04" db="EMBL/GenBank/DDBJ databases">
        <authorList>
            <person name="Waldvogel A.-M."/>
            <person name="Schoenle A."/>
        </authorList>
    </citation>
    <scope>NUCLEOTIDE SEQUENCE [LARGE SCALE GENOMIC DNA]</scope>
</reference>
<feature type="compositionally biased region" description="Low complexity" evidence="1">
    <location>
        <begin position="157"/>
        <end position="169"/>
    </location>
</feature>
<organism evidence="2 3">
    <name type="scientific">Knipowitschia caucasica</name>
    <name type="common">Caucasian dwarf goby</name>
    <name type="synonym">Pomatoschistus caucasicus</name>
    <dbReference type="NCBI Taxonomy" id="637954"/>
    <lineage>
        <taxon>Eukaryota</taxon>
        <taxon>Metazoa</taxon>
        <taxon>Chordata</taxon>
        <taxon>Craniata</taxon>
        <taxon>Vertebrata</taxon>
        <taxon>Euteleostomi</taxon>
        <taxon>Actinopterygii</taxon>
        <taxon>Neopterygii</taxon>
        <taxon>Teleostei</taxon>
        <taxon>Neoteleostei</taxon>
        <taxon>Acanthomorphata</taxon>
        <taxon>Gobiaria</taxon>
        <taxon>Gobiiformes</taxon>
        <taxon>Gobioidei</taxon>
        <taxon>Gobiidae</taxon>
        <taxon>Gobiinae</taxon>
        <taxon>Knipowitschia</taxon>
    </lineage>
</organism>
<sequence>MENVATASRGFVWTEEEVELLLRVTLEYKTTKCQENVDWESCQSKYKDIYEDFVRQYPQGRQDEFPHSNGEITSKAQITSKLKAVRTKYRKAVDTGKRSGQGRVVFIFFELCQQVWGGSPATETIAGGLETADCEDDDPAITRSSTSLSESQENVENDNSGSSSGVVNSRRNMLQAKLDGHRREKLKRKLHSDSFVEEDLRIKRRMLELAEVAEINSKLQMAELTSEMRKLHGSISEGLSILRQLTPQSQFNSPYPHGQLAYADVHRLPSGFSPHGFSTPGPMHHPSAVSTPRLSPSFHNPQQGQGPSYRRMLMREDTIEELDFTY</sequence>
<evidence type="ECO:0008006" key="4">
    <source>
        <dbReference type="Google" id="ProtNLM"/>
    </source>
</evidence>
<dbReference type="Proteomes" id="UP001497482">
    <property type="component" value="Chromosome 5"/>
</dbReference>
<evidence type="ECO:0000313" key="2">
    <source>
        <dbReference type="EMBL" id="CAL1605925.1"/>
    </source>
</evidence>
<feature type="region of interest" description="Disordered" evidence="1">
    <location>
        <begin position="273"/>
        <end position="311"/>
    </location>
</feature>
<protein>
    <recommendedName>
        <fullName evidence="4">Myb-like domain-containing protein</fullName>
    </recommendedName>
</protein>
<dbReference type="EMBL" id="OZ035827">
    <property type="protein sequence ID" value="CAL1605925.1"/>
    <property type="molecule type" value="Genomic_DNA"/>
</dbReference>
<evidence type="ECO:0000256" key="1">
    <source>
        <dbReference type="SAM" id="MobiDB-lite"/>
    </source>
</evidence>
<name>A0AAV2LXX4_KNICA</name>
<keyword evidence="3" id="KW-1185">Reference proteome</keyword>
<feature type="region of interest" description="Disordered" evidence="1">
    <location>
        <begin position="130"/>
        <end position="169"/>
    </location>
</feature>
<feature type="compositionally biased region" description="Polar residues" evidence="1">
    <location>
        <begin position="142"/>
        <end position="152"/>
    </location>
</feature>